<evidence type="ECO:0000259" key="2">
    <source>
        <dbReference type="PROSITE" id="PS50887"/>
    </source>
</evidence>
<proteinExistence type="predicted"/>
<reference evidence="3" key="2">
    <citation type="submission" date="2020-09" db="EMBL/GenBank/DDBJ databases">
        <authorList>
            <person name="Sun Q."/>
            <person name="Zhou Y."/>
        </authorList>
    </citation>
    <scope>NUCLEOTIDE SEQUENCE</scope>
    <source>
        <strain evidence="3">CGMCC 4.7299</strain>
    </source>
</reference>
<dbReference type="PANTHER" id="PTHR46663:SF4">
    <property type="entry name" value="DIGUANYLATE CYCLASE DGCT-RELATED"/>
    <property type="match status" value="1"/>
</dbReference>
<keyword evidence="1" id="KW-1133">Transmembrane helix</keyword>
<feature type="domain" description="GGDEF" evidence="2">
    <location>
        <begin position="357"/>
        <end position="490"/>
    </location>
</feature>
<organism evidence="3 4">
    <name type="scientific">Mangrovihabitans endophyticus</name>
    <dbReference type="NCBI Taxonomy" id="1751298"/>
    <lineage>
        <taxon>Bacteria</taxon>
        <taxon>Bacillati</taxon>
        <taxon>Actinomycetota</taxon>
        <taxon>Actinomycetes</taxon>
        <taxon>Micromonosporales</taxon>
        <taxon>Micromonosporaceae</taxon>
        <taxon>Mangrovihabitans</taxon>
    </lineage>
</organism>
<comment type="caution">
    <text evidence="3">The sequence shown here is derived from an EMBL/GenBank/DDBJ whole genome shotgun (WGS) entry which is preliminary data.</text>
</comment>
<dbReference type="Pfam" id="PF00990">
    <property type="entry name" value="GGDEF"/>
    <property type="match status" value="1"/>
</dbReference>
<evidence type="ECO:0000313" key="4">
    <source>
        <dbReference type="Proteomes" id="UP000656042"/>
    </source>
</evidence>
<dbReference type="Proteomes" id="UP000656042">
    <property type="component" value="Unassembled WGS sequence"/>
</dbReference>
<feature type="transmembrane region" description="Helical" evidence="1">
    <location>
        <begin position="72"/>
        <end position="92"/>
    </location>
</feature>
<dbReference type="RefSeq" id="WP_189081754.1">
    <property type="nucleotide sequence ID" value="NZ_BMMX01000032.1"/>
</dbReference>
<dbReference type="InterPro" id="IPR000160">
    <property type="entry name" value="GGDEF_dom"/>
</dbReference>
<feature type="transmembrane region" description="Helical" evidence="1">
    <location>
        <begin position="232"/>
        <end position="252"/>
    </location>
</feature>
<dbReference type="CDD" id="cd01949">
    <property type="entry name" value="GGDEF"/>
    <property type="match status" value="1"/>
</dbReference>
<evidence type="ECO:0000313" key="3">
    <source>
        <dbReference type="EMBL" id="GGL09354.1"/>
    </source>
</evidence>
<dbReference type="SUPFAM" id="SSF55073">
    <property type="entry name" value="Nucleotide cyclase"/>
    <property type="match status" value="1"/>
</dbReference>
<dbReference type="EMBL" id="BMMX01000032">
    <property type="protein sequence ID" value="GGL09354.1"/>
    <property type="molecule type" value="Genomic_DNA"/>
</dbReference>
<sequence length="499" mass="52078">MTAATRRYAVLLGGLTLLYLVALATTVTAGVTHRLPIDAVSGPAMVLFAAVALAGAVLAARHRGLDQRTRRAWATAACSFAMLLATPVIFLITGPVPFPSPGDGTHLAFGLLLLVAVQQFPVASAAPRERAKAGLDAATVVVGGAMLLWYAVIGPHVQQTQTSPDVVVAAGAYPVTDLAVLFGLARVLLRGADRSARLPLWLITAGMVVFFCGDAYLGIAQAQTAQVERTPWQFACWLTTHFLLAAAAVTQLRRAATPGKEAGGLRRNPATRLPYAAVAVGYALMVLAVLRDGRFYPWSGLVLGAIAITALVVARQALTQRDTDDLAATDPLTGLANRARLHDGLDRALTRAARNGGGVAVLLVDMNGFKQVNDTLGHHAGDRLLAEFAQLMRRSVLGSDLVARLGGDEFAIVLTEVSAEDAAVAVAQRLQRAMAEPVDLGGVWVQPSAAIGVAASAGGVPGADELLHRADVAMYRAKRSGASTACATWSETVRTTQAG</sequence>
<dbReference type="PROSITE" id="PS50887">
    <property type="entry name" value="GGDEF"/>
    <property type="match status" value="1"/>
</dbReference>
<feature type="transmembrane region" description="Helical" evidence="1">
    <location>
        <begin position="104"/>
        <end position="123"/>
    </location>
</feature>
<protein>
    <recommendedName>
        <fullName evidence="2">GGDEF domain-containing protein</fullName>
    </recommendedName>
</protein>
<dbReference type="Gene3D" id="3.30.70.270">
    <property type="match status" value="1"/>
</dbReference>
<dbReference type="SMART" id="SM00267">
    <property type="entry name" value="GGDEF"/>
    <property type="match status" value="1"/>
</dbReference>
<reference evidence="3" key="1">
    <citation type="journal article" date="2014" name="Int. J. Syst. Evol. Microbiol.">
        <title>Complete genome sequence of Corynebacterium casei LMG S-19264T (=DSM 44701T), isolated from a smear-ripened cheese.</title>
        <authorList>
            <consortium name="US DOE Joint Genome Institute (JGI-PGF)"/>
            <person name="Walter F."/>
            <person name="Albersmeier A."/>
            <person name="Kalinowski J."/>
            <person name="Ruckert C."/>
        </authorList>
    </citation>
    <scope>NUCLEOTIDE SEQUENCE</scope>
    <source>
        <strain evidence="3">CGMCC 4.7299</strain>
    </source>
</reference>
<keyword evidence="1" id="KW-0472">Membrane</keyword>
<dbReference type="InterPro" id="IPR043128">
    <property type="entry name" value="Rev_trsase/Diguanyl_cyclase"/>
</dbReference>
<feature type="transmembrane region" description="Helical" evidence="1">
    <location>
        <begin position="200"/>
        <end position="220"/>
    </location>
</feature>
<gene>
    <name evidence="3" type="ORF">GCM10012284_50020</name>
</gene>
<name>A0A8J3C4T2_9ACTN</name>
<dbReference type="InterPro" id="IPR029787">
    <property type="entry name" value="Nucleotide_cyclase"/>
</dbReference>
<feature type="transmembrane region" description="Helical" evidence="1">
    <location>
        <begin position="166"/>
        <end position="188"/>
    </location>
</feature>
<feature type="transmembrane region" description="Helical" evidence="1">
    <location>
        <begin position="273"/>
        <end position="290"/>
    </location>
</feature>
<feature type="transmembrane region" description="Helical" evidence="1">
    <location>
        <begin position="39"/>
        <end position="60"/>
    </location>
</feature>
<accession>A0A8J3C4T2</accession>
<dbReference type="AlphaFoldDB" id="A0A8J3C4T2"/>
<dbReference type="InterPro" id="IPR052163">
    <property type="entry name" value="DGC-Regulatory_Protein"/>
</dbReference>
<feature type="transmembrane region" description="Helical" evidence="1">
    <location>
        <begin position="296"/>
        <end position="314"/>
    </location>
</feature>
<keyword evidence="4" id="KW-1185">Reference proteome</keyword>
<keyword evidence="1" id="KW-0812">Transmembrane</keyword>
<dbReference type="PANTHER" id="PTHR46663">
    <property type="entry name" value="DIGUANYLATE CYCLASE DGCT-RELATED"/>
    <property type="match status" value="1"/>
</dbReference>
<feature type="transmembrane region" description="Helical" evidence="1">
    <location>
        <begin position="135"/>
        <end position="154"/>
    </location>
</feature>
<evidence type="ECO:0000256" key="1">
    <source>
        <dbReference type="SAM" id="Phobius"/>
    </source>
</evidence>
<dbReference type="NCBIfam" id="TIGR00254">
    <property type="entry name" value="GGDEF"/>
    <property type="match status" value="1"/>
</dbReference>